<proteinExistence type="predicted"/>
<name>A0AAU7DLJ6_9BACT</name>
<dbReference type="AlphaFoldDB" id="A0AAU7DLJ6"/>
<evidence type="ECO:0000313" key="1">
    <source>
        <dbReference type="EMBL" id="XBH17972.1"/>
    </source>
</evidence>
<protein>
    <submittedName>
        <fullName evidence="1">Uncharacterized protein</fullName>
    </submittedName>
</protein>
<accession>A0AAU7DLJ6</accession>
<organism evidence="1">
    <name type="scientific">Telmatobacter sp. DSM 110680</name>
    <dbReference type="NCBI Taxonomy" id="3036704"/>
    <lineage>
        <taxon>Bacteria</taxon>
        <taxon>Pseudomonadati</taxon>
        <taxon>Acidobacteriota</taxon>
        <taxon>Terriglobia</taxon>
        <taxon>Terriglobales</taxon>
        <taxon>Acidobacteriaceae</taxon>
        <taxon>Telmatobacter</taxon>
    </lineage>
</organism>
<dbReference type="RefSeq" id="WP_348263198.1">
    <property type="nucleotide sequence ID" value="NZ_CP121196.1"/>
</dbReference>
<gene>
    <name evidence="1" type="ORF">P8935_01260</name>
</gene>
<dbReference type="EMBL" id="CP121196">
    <property type="protein sequence ID" value="XBH17972.1"/>
    <property type="molecule type" value="Genomic_DNA"/>
</dbReference>
<reference evidence="1" key="1">
    <citation type="submission" date="2023-03" db="EMBL/GenBank/DDBJ databases">
        <title>Edaphobacter sp.</title>
        <authorList>
            <person name="Huber K.J."/>
            <person name="Papendorf J."/>
            <person name="Pilke C."/>
            <person name="Bunk B."/>
            <person name="Sproeer C."/>
            <person name="Pester M."/>
        </authorList>
    </citation>
    <scope>NUCLEOTIDE SEQUENCE</scope>
    <source>
        <strain evidence="1">DSM 110680</strain>
    </source>
</reference>
<sequence length="82" mass="8748">MNTPTPTPADYSHPHRAGAAQALADAQRRVAAASNPARNRMVAILHNAAMDLWDVATETDAAQMWEEARAIASRILAACPTP</sequence>